<dbReference type="KEGG" id="vg:64766246"/>
<dbReference type="Proteomes" id="UP000318375">
    <property type="component" value="Segment"/>
</dbReference>
<keyword evidence="1" id="KW-0238">DNA-binding</keyword>
<proteinExistence type="predicted"/>
<dbReference type="RefSeq" id="YP_010059015.1">
    <property type="nucleotide sequence ID" value="NC_054723.1"/>
</dbReference>
<dbReference type="InterPro" id="IPR010982">
    <property type="entry name" value="Lambda_DNA-bd_dom_sf"/>
</dbReference>
<accession>A0A4Y6EJ17</accession>
<dbReference type="GeneID" id="64766246"/>
<sequence length="114" mass="12788">MSREFAKPERGEGVHAKSPDLDRYLYLEDLKWRASLVQLRIAAGLSKEDVAKAWGTNAHQVEVIEDITSDPRLSTLRRYMASIGALSHHAVQMLPNPLELPEDLAQAPDEGDWP</sequence>
<evidence type="ECO:0000313" key="1">
    <source>
        <dbReference type="EMBL" id="QDF18713.1"/>
    </source>
</evidence>
<protein>
    <submittedName>
        <fullName evidence="1">Helix-turn-helix DNA-binding protein</fullName>
    </submittedName>
</protein>
<keyword evidence="2" id="KW-1185">Reference proteome</keyword>
<evidence type="ECO:0000313" key="2">
    <source>
        <dbReference type="Proteomes" id="UP000318375"/>
    </source>
</evidence>
<name>A0A4Y6EJ17_9CAUD</name>
<organism evidence="1 2">
    <name type="scientific">Gordonia phage Pupper</name>
    <dbReference type="NCBI Taxonomy" id="2571249"/>
    <lineage>
        <taxon>Viruses</taxon>
        <taxon>Duplodnaviria</taxon>
        <taxon>Heunggongvirae</taxon>
        <taxon>Uroviricota</taxon>
        <taxon>Caudoviricetes</taxon>
        <taxon>Puppervirus</taxon>
        <taxon>Puppervirus Pupper</taxon>
    </lineage>
</organism>
<dbReference type="GO" id="GO:0003677">
    <property type="term" value="F:DNA binding"/>
    <property type="evidence" value="ECO:0007669"/>
    <property type="project" value="UniProtKB-KW"/>
</dbReference>
<reference evidence="1 2" key="1">
    <citation type="submission" date="2019-05" db="EMBL/GenBank/DDBJ databases">
        <authorList>
            <person name="Pope W.H."/>
            <person name="Garlena R.A."/>
            <person name="Russell D.A."/>
            <person name="Jacobs-Sera D."/>
            <person name="Hatfull G.F."/>
        </authorList>
    </citation>
    <scope>NUCLEOTIDE SEQUENCE [LARGE SCALE GENOMIC DNA]</scope>
</reference>
<dbReference type="EMBL" id="MK977695">
    <property type="protein sequence ID" value="QDF18713.1"/>
    <property type="molecule type" value="Genomic_DNA"/>
</dbReference>
<gene>
    <name evidence="1" type="primary">227</name>
    <name evidence="1" type="ORF">SEA_PUPPER_227</name>
</gene>
<dbReference type="SUPFAM" id="SSF47413">
    <property type="entry name" value="lambda repressor-like DNA-binding domains"/>
    <property type="match status" value="1"/>
</dbReference>